<dbReference type="Pfam" id="PF13513">
    <property type="entry name" value="HEAT_EZ"/>
    <property type="match status" value="1"/>
</dbReference>
<evidence type="ECO:0000256" key="1">
    <source>
        <dbReference type="ARBA" id="ARBA00004496"/>
    </source>
</evidence>
<dbReference type="InterPro" id="IPR001494">
    <property type="entry name" value="Importin-beta_N"/>
</dbReference>
<dbReference type="PROSITE" id="PS50166">
    <property type="entry name" value="IMPORTIN_B_NT"/>
    <property type="match status" value="1"/>
</dbReference>
<gene>
    <name evidence="7" type="ORF">DUNSADRAFT_9400</name>
</gene>
<evidence type="ECO:0000256" key="3">
    <source>
        <dbReference type="ARBA" id="ARBA00022490"/>
    </source>
</evidence>
<keyword evidence="8" id="KW-1185">Reference proteome</keyword>
<evidence type="ECO:0000256" key="4">
    <source>
        <dbReference type="ARBA" id="ARBA00022737"/>
    </source>
</evidence>
<evidence type="ECO:0000313" key="8">
    <source>
        <dbReference type="Proteomes" id="UP000815325"/>
    </source>
</evidence>
<name>A0ABQ7GHJ7_DUNSA</name>
<proteinExistence type="predicted"/>
<keyword evidence="4" id="KW-0677">Repeat</keyword>
<dbReference type="EMBL" id="MU069776">
    <property type="protein sequence ID" value="KAF5834086.1"/>
    <property type="molecule type" value="Genomic_DNA"/>
</dbReference>
<comment type="subcellular location">
    <subcellularLocation>
        <location evidence="1">Cytoplasm</location>
    </subcellularLocation>
</comment>
<reference evidence="7" key="1">
    <citation type="submission" date="2017-08" db="EMBL/GenBank/DDBJ databases">
        <authorList>
            <person name="Polle J.E."/>
            <person name="Barry K."/>
            <person name="Cushman J."/>
            <person name="Schmutz J."/>
            <person name="Tran D."/>
            <person name="Hathwaick L.T."/>
            <person name="Yim W.C."/>
            <person name="Jenkins J."/>
            <person name="Mckie-Krisberg Z.M."/>
            <person name="Prochnik S."/>
            <person name="Lindquist E."/>
            <person name="Dockter R.B."/>
            <person name="Adam C."/>
            <person name="Molina H."/>
            <person name="Bunkerborg J."/>
            <person name="Jin E."/>
            <person name="Buchheim M."/>
            <person name="Magnuson J."/>
        </authorList>
    </citation>
    <scope>NUCLEOTIDE SEQUENCE</scope>
    <source>
        <strain evidence="7">CCAP 19/18</strain>
    </source>
</reference>
<dbReference type="Gene3D" id="1.25.10.10">
    <property type="entry name" value="Leucine-rich Repeat Variant"/>
    <property type="match status" value="2"/>
</dbReference>
<dbReference type="PANTHER" id="PTHR10527">
    <property type="entry name" value="IMPORTIN BETA"/>
    <property type="match status" value="1"/>
</dbReference>
<keyword evidence="3" id="KW-0963">Cytoplasm</keyword>
<dbReference type="InterPro" id="IPR016024">
    <property type="entry name" value="ARM-type_fold"/>
</dbReference>
<sequence>MAAPVDVSPILLAAQSVDFAARSAAEEQLKLFHEQNFPVYIGSIATELATPTKPVDSRRMAGLLLKTMLTAKEEARKQHLHARWVALDPTIKQHVREALLATLTTEAKEVRHTAAMALAAVAAIDLPRKVVCQGTQSPDIRIRVASFECLHAIASLYYSKLVPYMTEIYTITVKAIKEDQEEVALQAVEFWSTISEEEADRMEEQDPSAPCLHFMKAAAPHLVPILLEMLLKQEEGQELDDTNWNISIAAGTCLGLAARVVQDDIVPMVMPFITTNISKHTTPADWHFREAATFAYGSILDGPQPSAFASTVKQALGFLLSAMKDPHPSVKDTTAWTIGRIFEFLHAHDIEPPIITQETLPPIMAVLIESLKDEAHVAYRVSCAISHLAIGFQGSESVGLGVWALMWQG</sequence>
<evidence type="ECO:0000313" key="7">
    <source>
        <dbReference type="EMBL" id="KAF5834086.1"/>
    </source>
</evidence>
<accession>A0ABQ7GHJ7</accession>
<evidence type="ECO:0000259" key="6">
    <source>
        <dbReference type="PROSITE" id="PS50166"/>
    </source>
</evidence>
<evidence type="ECO:0000256" key="5">
    <source>
        <dbReference type="ARBA" id="ARBA00022927"/>
    </source>
</evidence>
<dbReference type="SMART" id="SM00913">
    <property type="entry name" value="IBN_N"/>
    <property type="match status" value="1"/>
</dbReference>
<dbReference type="SUPFAM" id="SSF48371">
    <property type="entry name" value="ARM repeat"/>
    <property type="match status" value="1"/>
</dbReference>
<keyword evidence="5" id="KW-0653">Protein transport</keyword>
<dbReference type="InterPro" id="IPR040122">
    <property type="entry name" value="Importin_beta"/>
</dbReference>
<keyword evidence="2" id="KW-0813">Transport</keyword>
<dbReference type="Proteomes" id="UP000815325">
    <property type="component" value="Unassembled WGS sequence"/>
</dbReference>
<evidence type="ECO:0000256" key="2">
    <source>
        <dbReference type="ARBA" id="ARBA00022448"/>
    </source>
</evidence>
<dbReference type="InterPro" id="IPR011989">
    <property type="entry name" value="ARM-like"/>
</dbReference>
<feature type="domain" description="Importin N-terminal" evidence="6">
    <location>
        <begin position="25"/>
        <end position="105"/>
    </location>
</feature>
<dbReference type="Pfam" id="PF03810">
    <property type="entry name" value="IBN_N"/>
    <property type="match status" value="1"/>
</dbReference>
<comment type="caution">
    <text evidence="7">The sequence shown here is derived from an EMBL/GenBank/DDBJ whole genome shotgun (WGS) entry which is preliminary data.</text>
</comment>
<organism evidence="7 8">
    <name type="scientific">Dunaliella salina</name>
    <name type="common">Green alga</name>
    <name type="synonym">Protococcus salinus</name>
    <dbReference type="NCBI Taxonomy" id="3046"/>
    <lineage>
        <taxon>Eukaryota</taxon>
        <taxon>Viridiplantae</taxon>
        <taxon>Chlorophyta</taxon>
        <taxon>core chlorophytes</taxon>
        <taxon>Chlorophyceae</taxon>
        <taxon>CS clade</taxon>
        <taxon>Chlamydomonadales</taxon>
        <taxon>Dunaliellaceae</taxon>
        <taxon>Dunaliella</taxon>
    </lineage>
</organism>
<protein>
    <submittedName>
        <fullName evidence="7">Armadillo-type protein</fullName>
    </submittedName>
</protein>